<organism evidence="3 4">
    <name type="scientific">Marinactinospora rubrisoli</name>
    <dbReference type="NCBI Taxonomy" id="2715399"/>
    <lineage>
        <taxon>Bacteria</taxon>
        <taxon>Bacillati</taxon>
        <taxon>Actinomycetota</taxon>
        <taxon>Actinomycetes</taxon>
        <taxon>Streptosporangiales</taxon>
        <taxon>Nocardiopsidaceae</taxon>
        <taxon>Marinactinospora</taxon>
    </lineage>
</organism>
<proteinExistence type="predicted"/>
<evidence type="ECO:0000256" key="2">
    <source>
        <dbReference type="SAM" id="Phobius"/>
    </source>
</evidence>
<keyword evidence="2" id="KW-0472">Membrane</keyword>
<feature type="region of interest" description="Disordered" evidence="1">
    <location>
        <begin position="1"/>
        <end position="22"/>
    </location>
</feature>
<dbReference type="RefSeq" id="WP_379873556.1">
    <property type="nucleotide sequence ID" value="NZ_JBHTBH010000014.1"/>
</dbReference>
<feature type="transmembrane region" description="Helical" evidence="2">
    <location>
        <begin position="98"/>
        <end position="116"/>
    </location>
</feature>
<sequence>MTGNTEEPPPLTPRPARHDRTAEDRAVIRAKGVLTSLIGVLMVAGGFMTLDAVQCGGDGREAEFIEPGETCEAAMFWTREDVVRSYTEQKRLDDLQSYGLFAFGGLLAAAGAAMVVRPDGPRLRRARRPG</sequence>
<dbReference type="EMBL" id="JBHTBH010000014">
    <property type="protein sequence ID" value="MFC7330919.1"/>
    <property type="molecule type" value="Genomic_DNA"/>
</dbReference>
<dbReference type="Proteomes" id="UP001596540">
    <property type="component" value="Unassembled WGS sequence"/>
</dbReference>
<evidence type="ECO:0000313" key="4">
    <source>
        <dbReference type="Proteomes" id="UP001596540"/>
    </source>
</evidence>
<accession>A0ABW2KPF5</accession>
<gene>
    <name evidence="3" type="ORF">ACFQRF_24595</name>
</gene>
<protein>
    <submittedName>
        <fullName evidence="3">Uncharacterized protein</fullName>
    </submittedName>
</protein>
<keyword evidence="2" id="KW-1133">Transmembrane helix</keyword>
<feature type="transmembrane region" description="Helical" evidence="2">
    <location>
        <begin position="32"/>
        <end position="50"/>
    </location>
</feature>
<keyword evidence="2" id="KW-0812">Transmembrane</keyword>
<name>A0ABW2KPF5_9ACTN</name>
<keyword evidence="4" id="KW-1185">Reference proteome</keyword>
<evidence type="ECO:0000256" key="1">
    <source>
        <dbReference type="SAM" id="MobiDB-lite"/>
    </source>
</evidence>
<evidence type="ECO:0000313" key="3">
    <source>
        <dbReference type="EMBL" id="MFC7330919.1"/>
    </source>
</evidence>
<reference evidence="4" key="1">
    <citation type="journal article" date="2019" name="Int. J. Syst. Evol. Microbiol.">
        <title>The Global Catalogue of Microorganisms (GCM) 10K type strain sequencing project: providing services to taxonomists for standard genome sequencing and annotation.</title>
        <authorList>
            <consortium name="The Broad Institute Genomics Platform"/>
            <consortium name="The Broad Institute Genome Sequencing Center for Infectious Disease"/>
            <person name="Wu L."/>
            <person name="Ma J."/>
        </authorList>
    </citation>
    <scope>NUCLEOTIDE SEQUENCE [LARGE SCALE GENOMIC DNA]</scope>
    <source>
        <strain evidence="4">CGMCC 4.7382</strain>
    </source>
</reference>
<comment type="caution">
    <text evidence="3">The sequence shown here is derived from an EMBL/GenBank/DDBJ whole genome shotgun (WGS) entry which is preliminary data.</text>
</comment>